<keyword evidence="8" id="KW-1003">Cell membrane</keyword>
<dbReference type="EMBL" id="RQGD01000034">
    <property type="protein sequence ID" value="TGL58242.1"/>
    <property type="molecule type" value="Genomic_DNA"/>
</dbReference>
<gene>
    <name evidence="10" type="ORF">EHQ58_12780</name>
</gene>
<feature type="active site" description="Proton acceptor" evidence="7">
    <location>
        <position position="62"/>
    </location>
</feature>
<keyword evidence="8" id="KW-0472">Membrane</keyword>
<reference evidence="10" key="1">
    <citation type="journal article" date="2019" name="PLoS Negl. Trop. Dis.">
        <title>Revisiting the worldwide diversity of Leptospira species in the environment.</title>
        <authorList>
            <person name="Vincent A.T."/>
            <person name="Schiettekatte O."/>
            <person name="Bourhy P."/>
            <person name="Veyrier F.J."/>
            <person name="Picardeau M."/>
        </authorList>
    </citation>
    <scope>NUCLEOTIDE SEQUENCE [LARGE SCALE GENOMIC DNA]</scope>
    <source>
        <strain evidence="10">201702476</strain>
    </source>
</reference>
<comment type="caution">
    <text evidence="10">The sequence shown here is derived from an EMBL/GenBank/DDBJ whole genome shotgun (WGS) entry which is preliminary data.</text>
</comment>
<evidence type="ECO:0000256" key="1">
    <source>
        <dbReference type="ARBA" id="ARBA00004713"/>
    </source>
</evidence>
<keyword evidence="8" id="KW-0448">Lipopolysaccharide biosynthesis</keyword>
<sequence>MYLLYNCILVLLYPLLLLTSLFIPKARAHLAARKATLRMLLEFPFVIGTRQVVWLHGASVGELDQARAIAKILKEKHPTVFILQSIFSQSVSESQRQDANFDICFHLPFDLPFAYQKIIQKYRPEILMILAWDTWPNLIRDLKNSGSKTYLACASLSESSGRTRGFGKFLTKSVFKYLDGIFPSHEILSSTFLPLLSENTKFEVLGDSRFDAVLNRIETNHPSPRFQNFLKLYTKEISESKPILLGSTYPICESYFLDHLQNNSDTKQSYWIFPHKWEELRMNEFANALQKKGIVTKFSDLVDGNKSYPRFLLFDEMGILAFAYKYALLAYVGGGFEHRIHNTIEPAAFGLTLITGPKINNAPEAIVMQKLGGLFVCQDKSEFSSQLVKCTQNEKHTSEIGAKNRKFVLENRGASERIYLRVFSDALS</sequence>
<evidence type="ECO:0000313" key="11">
    <source>
        <dbReference type="Proteomes" id="UP000297693"/>
    </source>
</evidence>
<protein>
    <recommendedName>
        <fullName evidence="3 8">3-deoxy-D-manno-octulosonic acid transferase</fullName>
        <shortName evidence="8">Kdo transferase</shortName>
        <ecNumber evidence="2 8">2.4.99.12</ecNumber>
    </recommendedName>
    <alternativeName>
        <fullName evidence="5 8">Lipid IV(A) 3-deoxy-D-manno-octulosonic acid transferase</fullName>
    </alternativeName>
</protein>
<comment type="catalytic activity">
    <reaction evidence="6 8">
        <text>lipid IVA (E. coli) + CMP-3-deoxy-beta-D-manno-octulosonate = alpha-Kdo-(2-&gt;6)-lipid IVA (E. coli) + CMP + H(+)</text>
        <dbReference type="Rhea" id="RHEA:28066"/>
        <dbReference type="ChEBI" id="CHEBI:15378"/>
        <dbReference type="ChEBI" id="CHEBI:58603"/>
        <dbReference type="ChEBI" id="CHEBI:60364"/>
        <dbReference type="ChEBI" id="CHEBI:60377"/>
        <dbReference type="ChEBI" id="CHEBI:85987"/>
        <dbReference type="EC" id="2.4.99.12"/>
    </reaction>
</comment>
<dbReference type="InterPro" id="IPR039901">
    <property type="entry name" value="Kdotransferase"/>
</dbReference>
<dbReference type="AlphaFoldDB" id="A0A4R9K0L6"/>
<dbReference type="Proteomes" id="UP000297693">
    <property type="component" value="Unassembled WGS sequence"/>
</dbReference>
<dbReference type="PANTHER" id="PTHR42755">
    <property type="entry name" value="3-DEOXY-MANNO-OCTULOSONATE CYTIDYLYLTRANSFERASE"/>
    <property type="match status" value="1"/>
</dbReference>
<dbReference type="GO" id="GO:0009245">
    <property type="term" value="P:lipid A biosynthetic process"/>
    <property type="evidence" value="ECO:0007669"/>
    <property type="project" value="TreeGrafter"/>
</dbReference>
<evidence type="ECO:0000256" key="4">
    <source>
        <dbReference type="ARBA" id="ARBA00022679"/>
    </source>
</evidence>
<dbReference type="Gene3D" id="3.40.50.11720">
    <property type="entry name" value="3-Deoxy-D-manno-octulosonic-acid transferase, N-terminal domain"/>
    <property type="match status" value="1"/>
</dbReference>
<evidence type="ECO:0000259" key="9">
    <source>
        <dbReference type="Pfam" id="PF04413"/>
    </source>
</evidence>
<keyword evidence="11" id="KW-1185">Reference proteome</keyword>
<dbReference type="EC" id="2.4.99.12" evidence="2 8"/>
<feature type="domain" description="3-deoxy-D-manno-octulosonic-acid transferase N-terminal" evidence="9">
    <location>
        <begin position="49"/>
        <end position="212"/>
    </location>
</feature>
<dbReference type="Pfam" id="PF04413">
    <property type="entry name" value="Glycos_transf_N"/>
    <property type="match status" value="1"/>
</dbReference>
<comment type="similarity">
    <text evidence="8">Belongs to the glycosyltransferase group 1 family.</text>
</comment>
<name>A0A4R9K0L6_9LEPT</name>
<dbReference type="UniPathway" id="UPA00958"/>
<accession>A0A4R9K0L6</accession>
<dbReference type="RefSeq" id="WP_135624261.1">
    <property type="nucleotide sequence ID" value="NZ_RQGD01000034.1"/>
</dbReference>
<comment type="function">
    <text evidence="8">Involved in lipopolysaccharide (LPS) biosynthesis. Catalyzes the transfer of 3-deoxy-D-manno-octulosonate (Kdo) residue(s) from CMP-Kdo to lipid IV(A), the tetraacyldisaccharide-1,4'-bisphosphate precursor of lipid A.</text>
</comment>
<proteinExistence type="inferred from homology"/>
<dbReference type="InterPro" id="IPR007507">
    <property type="entry name" value="Glycos_transf_N"/>
</dbReference>
<evidence type="ECO:0000313" key="10">
    <source>
        <dbReference type="EMBL" id="TGL58242.1"/>
    </source>
</evidence>
<dbReference type="Gene3D" id="3.40.50.2000">
    <property type="entry name" value="Glycogen Phosphorylase B"/>
    <property type="match status" value="1"/>
</dbReference>
<keyword evidence="4 8" id="KW-0808">Transferase</keyword>
<evidence type="ECO:0000256" key="8">
    <source>
        <dbReference type="RuleBase" id="RU365103"/>
    </source>
</evidence>
<dbReference type="OrthoDB" id="9789797at2"/>
<dbReference type="GO" id="GO:0043842">
    <property type="term" value="F:Kdo transferase activity"/>
    <property type="evidence" value="ECO:0007669"/>
    <property type="project" value="UniProtKB-EC"/>
</dbReference>
<evidence type="ECO:0000256" key="5">
    <source>
        <dbReference type="ARBA" id="ARBA00031445"/>
    </source>
</evidence>
<dbReference type="InterPro" id="IPR038107">
    <property type="entry name" value="Glycos_transf_N_sf"/>
</dbReference>
<evidence type="ECO:0000256" key="3">
    <source>
        <dbReference type="ARBA" id="ARBA00019077"/>
    </source>
</evidence>
<comment type="subcellular location">
    <subcellularLocation>
        <location evidence="8">Cell membrane</location>
    </subcellularLocation>
</comment>
<dbReference type="PANTHER" id="PTHR42755:SF1">
    <property type="entry name" value="3-DEOXY-D-MANNO-OCTULOSONIC ACID TRANSFERASE, MITOCHONDRIAL-RELATED"/>
    <property type="match status" value="1"/>
</dbReference>
<evidence type="ECO:0000256" key="2">
    <source>
        <dbReference type="ARBA" id="ARBA00012621"/>
    </source>
</evidence>
<dbReference type="GO" id="GO:0005886">
    <property type="term" value="C:plasma membrane"/>
    <property type="evidence" value="ECO:0007669"/>
    <property type="project" value="UniProtKB-SubCell"/>
</dbReference>
<evidence type="ECO:0000256" key="7">
    <source>
        <dbReference type="PIRSR" id="PIRSR639901-1"/>
    </source>
</evidence>
<organism evidence="10 11">
    <name type="scientific">Leptospira ognonensis</name>
    <dbReference type="NCBI Taxonomy" id="2484945"/>
    <lineage>
        <taxon>Bacteria</taxon>
        <taxon>Pseudomonadati</taxon>
        <taxon>Spirochaetota</taxon>
        <taxon>Spirochaetia</taxon>
        <taxon>Leptospirales</taxon>
        <taxon>Leptospiraceae</taxon>
        <taxon>Leptospira</taxon>
    </lineage>
</organism>
<dbReference type="GO" id="GO:0009244">
    <property type="term" value="P:lipopolysaccharide core region biosynthetic process"/>
    <property type="evidence" value="ECO:0007669"/>
    <property type="project" value="UniProtKB-UniRule"/>
</dbReference>
<evidence type="ECO:0000256" key="6">
    <source>
        <dbReference type="ARBA" id="ARBA00049183"/>
    </source>
</evidence>
<comment type="pathway">
    <text evidence="1 8">Bacterial outer membrane biogenesis; LPS core biosynthesis.</text>
</comment>